<evidence type="ECO:0000256" key="2">
    <source>
        <dbReference type="SAM" id="SignalP"/>
    </source>
</evidence>
<evidence type="ECO:0000313" key="3">
    <source>
        <dbReference type="EMBL" id="GGZ99801.1"/>
    </source>
</evidence>
<proteinExistence type="predicted"/>
<reference evidence="3" key="2">
    <citation type="submission" date="2020-09" db="EMBL/GenBank/DDBJ databases">
        <authorList>
            <person name="Sun Q."/>
            <person name="Kim S."/>
        </authorList>
    </citation>
    <scope>NUCLEOTIDE SEQUENCE</scope>
    <source>
        <strain evidence="3">KCTC 32422</strain>
    </source>
</reference>
<feature type="transmembrane region" description="Helical" evidence="1">
    <location>
        <begin position="43"/>
        <end position="61"/>
    </location>
</feature>
<keyword evidence="4" id="KW-1185">Reference proteome</keyword>
<reference evidence="3" key="1">
    <citation type="journal article" date="2014" name="Int. J. Syst. Evol. Microbiol.">
        <title>Complete genome sequence of Corynebacterium casei LMG S-19264T (=DSM 44701T), isolated from a smear-ripened cheese.</title>
        <authorList>
            <consortium name="US DOE Joint Genome Institute (JGI-PGF)"/>
            <person name="Walter F."/>
            <person name="Albersmeier A."/>
            <person name="Kalinowski J."/>
            <person name="Ruckert C."/>
        </authorList>
    </citation>
    <scope>NUCLEOTIDE SEQUENCE</scope>
    <source>
        <strain evidence="3">KCTC 32422</strain>
    </source>
</reference>
<keyword evidence="1" id="KW-0472">Membrane</keyword>
<organism evidence="3 4">
    <name type="scientific">Novosphingobium arvoryzae</name>
    <dbReference type="NCBI Taxonomy" id="1256514"/>
    <lineage>
        <taxon>Bacteria</taxon>
        <taxon>Pseudomonadati</taxon>
        <taxon>Pseudomonadota</taxon>
        <taxon>Alphaproteobacteria</taxon>
        <taxon>Sphingomonadales</taxon>
        <taxon>Sphingomonadaceae</taxon>
        <taxon>Novosphingobium</taxon>
    </lineage>
</organism>
<comment type="caution">
    <text evidence="3">The sequence shown here is derived from an EMBL/GenBank/DDBJ whole genome shotgun (WGS) entry which is preliminary data.</text>
</comment>
<dbReference type="EMBL" id="BMZD01000004">
    <property type="protein sequence ID" value="GGZ99801.1"/>
    <property type="molecule type" value="Genomic_DNA"/>
</dbReference>
<gene>
    <name evidence="3" type="ORF">GCM10011617_20410</name>
</gene>
<accession>A0A918RKA9</accession>
<feature type="signal peptide" evidence="2">
    <location>
        <begin position="1"/>
        <end position="27"/>
    </location>
</feature>
<keyword evidence="2" id="KW-0732">Signal</keyword>
<dbReference type="RefSeq" id="WP_189541113.1">
    <property type="nucleotide sequence ID" value="NZ_BMZD01000004.1"/>
</dbReference>
<keyword evidence="1" id="KW-0812">Transmembrane</keyword>
<protein>
    <submittedName>
        <fullName evidence="3">Uncharacterized protein</fullName>
    </submittedName>
</protein>
<dbReference type="AlphaFoldDB" id="A0A918RKA9"/>
<evidence type="ECO:0000313" key="4">
    <source>
        <dbReference type="Proteomes" id="UP000634139"/>
    </source>
</evidence>
<name>A0A918RKA9_9SPHN</name>
<sequence length="194" mass="21163">MKTMSKALVGTIAAGAMAVSSAAPAFADSRDHRDRDGVSAGEIIAGALVIGGIAAVAASTGRGDRYDDYRHGGYRYGRAGYDRDYGWGGSPRRAIEQCVYATERNASRYSYGRADVTDIRQVRETRFGYEVKGRIAVNSMGRGWRASDGNYGRGWGWDYRGWNAGLRGYDSGSFKCRVERGRVVDIDYSGIRGL</sequence>
<keyword evidence="1" id="KW-1133">Transmembrane helix</keyword>
<dbReference type="Proteomes" id="UP000634139">
    <property type="component" value="Unassembled WGS sequence"/>
</dbReference>
<feature type="chain" id="PRO_5037875243" evidence="2">
    <location>
        <begin position="28"/>
        <end position="194"/>
    </location>
</feature>
<evidence type="ECO:0000256" key="1">
    <source>
        <dbReference type="SAM" id="Phobius"/>
    </source>
</evidence>